<dbReference type="Proteomes" id="UP000465302">
    <property type="component" value="Unassembled WGS sequence"/>
</dbReference>
<dbReference type="Proteomes" id="UP000220914">
    <property type="component" value="Unassembled WGS sequence"/>
</dbReference>
<dbReference type="PROSITE" id="PS00670">
    <property type="entry name" value="D_2_HYDROXYACID_DH_2"/>
    <property type="match status" value="1"/>
</dbReference>
<evidence type="ECO:0000259" key="5">
    <source>
        <dbReference type="Pfam" id="PF02826"/>
    </source>
</evidence>
<sequence>MTARPRALVTAPLRGPGLDKLRELVDVVYDPWIDKTPLRIYTAEQLAERATAEHAEILLVEADSVNGPVFELPLRAVASTRGDPTNVDVAGATAAGIPVLRTPGRNADAVAEMAIALLFAATRHLLPADDDVRTGQVFRDGTIPYQRFRGAEIAGRTAGLVGLGAVGRALRWRLTGLGVSVIAHDPYQDEALHSLEELLDEADIVSLHAPVTDETVGMIGAEQFAAMRDGVVFLNTARAQLHDTDALVDALTSGKVAAAGLDHFEGEWLPVDHPLTRMSNVVLTPHIGGATWNTEARQAQMVADGLEALLAGRRPANIVNPEVLAR</sequence>
<reference evidence="6 9" key="2">
    <citation type="journal article" date="2019" name="Emerg. Microbes Infect.">
        <title>Comprehensive subspecies identification of 175 nontuberculous mycobacteria species based on 7547 genomic profiles.</title>
        <authorList>
            <person name="Matsumoto Y."/>
            <person name="Kinjo T."/>
            <person name="Motooka D."/>
            <person name="Nabeya D."/>
            <person name="Jung N."/>
            <person name="Uechi K."/>
            <person name="Horii T."/>
            <person name="Iida T."/>
            <person name="Fujita J."/>
            <person name="Nakamura S."/>
        </authorList>
    </citation>
    <scope>NUCLEOTIDE SEQUENCE [LARGE SCALE GENOMIC DNA]</scope>
    <source>
        <strain evidence="6 9">JCM 6377</strain>
    </source>
</reference>
<dbReference type="Pfam" id="PF00389">
    <property type="entry name" value="2-Hacid_dh"/>
    <property type="match status" value="1"/>
</dbReference>
<dbReference type="SUPFAM" id="SSF51735">
    <property type="entry name" value="NAD(P)-binding Rossmann-fold domains"/>
    <property type="match status" value="1"/>
</dbReference>
<proteinExistence type="inferred from homology"/>
<comment type="similarity">
    <text evidence="1 3">Belongs to the D-isomer specific 2-hydroxyacid dehydrogenase family.</text>
</comment>
<evidence type="ECO:0000256" key="3">
    <source>
        <dbReference type="RuleBase" id="RU003719"/>
    </source>
</evidence>
<dbReference type="RefSeq" id="WP_097945620.1">
    <property type="nucleotide sequence ID" value="NZ_BLKS01000001.1"/>
</dbReference>
<keyword evidence="8" id="KW-1185">Reference proteome</keyword>
<dbReference type="InterPro" id="IPR006139">
    <property type="entry name" value="D-isomer_2_OHA_DH_cat_dom"/>
</dbReference>
<dbReference type="EMBL" id="BLKS01000001">
    <property type="protein sequence ID" value="GFG52036.1"/>
    <property type="molecule type" value="Genomic_DNA"/>
</dbReference>
<evidence type="ECO:0000256" key="2">
    <source>
        <dbReference type="ARBA" id="ARBA00023002"/>
    </source>
</evidence>
<evidence type="ECO:0000256" key="1">
    <source>
        <dbReference type="ARBA" id="ARBA00005854"/>
    </source>
</evidence>
<feature type="domain" description="D-isomer specific 2-hydroxyacid dehydrogenase catalytic" evidence="4">
    <location>
        <begin position="55"/>
        <end position="320"/>
    </location>
</feature>
<gene>
    <name evidence="6" type="primary">serA2</name>
    <name evidence="7" type="ORF">CQY20_33465</name>
    <name evidence="6" type="ORF">MAGR_34770</name>
</gene>
<dbReference type="PANTHER" id="PTHR42938">
    <property type="entry name" value="FORMATE DEHYDROGENASE 1"/>
    <property type="match status" value="1"/>
</dbReference>
<dbReference type="GO" id="GO:0051287">
    <property type="term" value="F:NAD binding"/>
    <property type="evidence" value="ECO:0007669"/>
    <property type="project" value="InterPro"/>
</dbReference>
<evidence type="ECO:0000313" key="9">
    <source>
        <dbReference type="Proteomes" id="UP000465302"/>
    </source>
</evidence>
<dbReference type="InterPro" id="IPR036291">
    <property type="entry name" value="NAD(P)-bd_dom_sf"/>
</dbReference>
<evidence type="ECO:0000313" key="6">
    <source>
        <dbReference type="EMBL" id="GFG52036.1"/>
    </source>
</evidence>
<dbReference type="EMBL" id="PDCP01000178">
    <property type="protein sequence ID" value="PEG32950.1"/>
    <property type="molecule type" value="Genomic_DNA"/>
</dbReference>
<dbReference type="SUPFAM" id="SSF52283">
    <property type="entry name" value="Formate/glycerate dehydrogenase catalytic domain-like"/>
    <property type="match status" value="1"/>
</dbReference>
<dbReference type="GO" id="GO:0016616">
    <property type="term" value="F:oxidoreductase activity, acting on the CH-OH group of donors, NAD or NADP as acceptor"/>
    <property type="evidence" value="ECO:0007669"/>
    <property type="project" value="InterPro"/>
</dbReference>
<evidence type="ECO:0000313" key="7">
    <source>
        <dbReference type="EMBL" id="PEG32950.1"/>
    </source>
</evidence>
<name>A0A2A7MN27_MYCAG</name>
<comment type="caution">
    <text evidence="7">The sequence shown here is derived from an EMBL/GenBank/DDBJ whole genome shotgun (WGS) entry which is preliminary data.</text>
</comment>
<evidence type="ECO:0000259" key="4">
    <source>
        <dbReference type="Pfam" id="PF00389"/>
    </source>
</evidence>
<keyword evidence="2 3" id="KW-0560">Oxidoreductase</keyword>
<dbReference type="PANTHER" id="PTHR42938:SF47">
    <property type="entry name" value="HYDROXYPYRUVATE REDUCTASE"/>
    <property type="match status" value="1"/>
</dbReference>
<dbReference type="InterPro" id="IPR006140">
    <property type="entry name" value="D-isomer_DH_NAD-bd"/>
</dbReference>
<feature type="domain" description="D-isomer specific 2-hydroxyacid dehydrogenase NAD-binding" evidence="5">
    <location>
        <begin position="115"/>
        <end position="288"/>
    </location>
</feature>
<organism evidence="7 8">
    <name type="scientific">Mycolicibacterium agri</name>
    <name type="common">Mycobacterium agri</name>
    <dbReference type="NCBI Taxonomy" id="36811"/>
    <lineage>
        <taxon>Bacteria</taxon>
        <taxon>Bacillati</taxon>
        <taxon>Actinomycetota</taxon>
        <taxon>Actinomycetes</taxon>
        <taxon>Mycobacteriales</taxon>
        <taxon>Mycobacteriaceae</taxon>
        <taxon>Mycolicibacterium</taxon>
    </lineage>
</organism>
<evidence type="ECO:0000313" key="8">
    <source>
        <dbReference type="Proteomes" id="UP000220914"/>
    </source>
</evidence>
<dbReference type="OrthoDB" id="117809at2"/>
<dbReference type="AlphaFoldDB" id="A0A2A7MN27"/>
<dbReference type="Gene3D" id="3.40.50.720">
    <property type="entry name" value="NAD(P)-binding Rossmann-like Domain"/>
    <property type="match status" value="2"/>
</dbReference>
<dbReference type="Pfam" id="PF02826">
    <property type="entry name" value="2-Hacid_dh_C"/>
    <property type="match status" value="1"/>
</dbReference>
<reference evidence="7 8" key="1">
    <citation type="submission" date="2017-10" db="EMBL/GenBank/DDBJ databases">
        <title>The new phylogeny of genus Mycobacterium.</title>
        <authorList>
            <person name="Tortoli E."/>
            <person name="Trovato A."/>
            <person name="Cirillo D.M."/>
        </authorList>
    </citation>
    <scope>NUCLEOTIDE SEQUENCE [LARGE SCALE GENOMIC DNA]</scope>
    <source>
        <strain evidence="7 8">CCUG37673</strain>
    </source>
</reference>
<reference evidence="6" key="3">
    <citation type="submission" date="2020-02" db="EMBL/GenBank/DDBJ databases">
        <authorList>
            <person name="Matsumoto Y."/>
            <person name="Motooka D."/>
            <person name="Nakamura S."/>
        </authorList>
    </citation>
    <scope>NUCLEOTIDE SEQUENCE</scope>
    <source>
        <strain evidence="6">JCM 6377</strain>
    </source>
</reference>
<dbReference type="InterPro" id="IPR029753">
    <property type="entry name" value="D-isomer_DH_CS"/>
</dbReference>
<accession>A0A2A7MN27</accession>
<protein>
    <submittedName>
        <fullName evidence="6 7">3-phosphoglycerate dehydrogenase</fullName>
    </submittedName>
</protein>